<evidence type="ECO:0008006" key="4">
    <source>
        <dbReference type="Google" id="ProtNLM"/>
    </source>
</evidence>
<reference evidence="2" key="1">
    <citation type="submission" date="2018-06" db="EMBL/GenBank/DDBJ databases">
        <authorList>
            <person name="O'Rourke A."/>
        </authorList>
    </citation>
    <scope>NUCLEOTIDE SEQUENCE</scope>
    <source>
        <strain evidence="2">132550021-3</strain>
    </source>
</reference>
<evidence type="ECO:0000256" key="1">
    <source>
        <dbReference type="SAM" id="SignalP"/>
    </source>
</evidence>
<name>A0AAW4Q8L7_RALPI</name>
<dbReference type="EMBL" id="QGBI01000014">
    <property type="protein sequence ID" value="MBX3891378.1"/>
    <property type="molecule type" value="Genomic_DNA"/>
</dbReference>
<organism evidence="2 3">
    <name type="scientific">Ralstonia pickettii</name>
    <name type="common">Burkholderia pickettii</name>
    <dbReference type="NCBI Taxonomy" id="329"/>
    <lineage>
        <taxon>Bacteria</taxon>
        <taxon>Pseudomonadati</taxon>
        <taxon>Pseudomonadota</taxon>
        <taxon>Betaproteobacteria</taxon>
        <taxon>Burkholderiales</taxon>
        <taxon>Burkholderiaceae</taxon>
        <taxon>Ralstonia</taxon>
    </lineage>
</organism>
<dbReference type="AlphaFoldDB" id="A0AAW4Q8L7"/>
<protein>
    <recommendedName>
        <fullName evidence="4">Copper chaperone PCu(A)C</fullName>
    </recommendedName>
</protein>
<keyword evidence="1" id="KW-0732">Signal</keyword>
<evidence type="ECO:0000313" key="2">
    <source>
        <dbReference type="EMBL" id="MBX3891378.1"/>
    </source>
</evidence>
<feature type="signal peptide" evidence="1">
    <location>
        <begin position="1"/>
        <end position="21"/>
    </location>
</feature>
<gene>
    <name evidence="2" type="ORF">DEE74_16055</name>
</gene>
<dbReference type="RefSeq" id="WP_182553291.1">
    <property type="nucleotide sequence ID" value="NZ_QGAQ01000014.1"/>
</dbReference>
<dbReference type="Proteomes" id="UP001199322">
    <property type="component" value="Unassembled WGS sequence"/>
</dbReference>
<evidence type="ECO:0000313" key="3">
    <source>
        <dbReference type="Proteomes" id="UP001199322"/>
    </source>
</evidence>
<comment type="caution">
    <text evidence="2">The sequence shown here is derived from an EMBL/GenBank/DDBJ whole genome shotgun (WGS) entry which is preliminary data.</text>
</comment>
<accession>A0AAW4Q8L7</accession>
<feature type="chain" id="PRO_5043509648" description="Copper chaperone PCu(A)C" evidence="1">
    <location>
        <begin position="22"/>
        <end position="189"/>
    </location>
</feature>
<sequence length="189" mass="19654">MKTIRAIAGAVLVLASAIAHADVTAPQPKSDPAGLAELAKNPKALDLTVQSLGKTSHVKLTLTANPTHFESKQAFVYMGVSKGGNVEPMQGSVGLRVDAMPVAVMPNGALMVRLAFADSHLDALKNVKLGDHAFQLPDISRLTSEATLVVKDGQDVPVLLVQDAGKTAFQVSARLAGADEARPAAEVTN</sequence>
<proteinExistence type="predicted"/>